<gene>
    <name evidence="2" type="ORF">M9Y10_001288</name>
</gene>
<evidence type="ECO:0000313" key="3">
    <source>
        <dbReference type="Proteomes" id="UP001470230"/>
    </source>
</evidence>
<dbReference type="PROSITE" id="PS50004">
    <property type="entry name" value="C2"/>
    <property type="match status" value="1"/>
</dbReference>
<protein>
    <recommendedName>
        <fullName evidence="1">C2 domain-containing protein</fullName>
    </recommendedName>
</protein>
<dbReference type="SUPFAM" id="SSF49562">
    <property type="entry name" value="C2 domain (Calcium/lipid-binding domain, CaLB)"/>
    <property type="match status" value="1"/>
</dbReference>
<reference evidence="2 3" key="1">
    <citation type="submission" date="2024-04" db="EMBL/GenBank/DDBJ databases">
        <title>Tritrichomonas musculus Genome.</title>
        <authorList>
            <person name="Alves-Ferreira E."/>
            <person name="Grigg M."/>
            <person name="Lorenzi H."/>
            <person name="Galac M."/>
        </authorList>
    </citation>
    <scope>NUCLEOTIDE SEQUENCE [LARGE SCALE GENOMIC DNA]</scope>
    <source>
        <strain evidence="2 3">EAF2021</strain>
    </source>
</reference>
<accession>A0ABR2L6Y7</accession>
<dbReference type="EMBL" id="JAPFFF010000001">
    <property type="protein sequence ID" value="KAK8898992.1"/>
    <property type="molecule type" value="Genomic_DNA"/>
</dbReference>
<dbReference type="CDD" id="cd00030">
    <property type="entry name" value="C2"/>
    <property type="match status" value="1"/>
</dbReference>
<dbReference type="InterPro" id="IPR035892">
    <property type="entry name" value="C2_domain_sf"/>
</dbReference>
<dbReference type="InterPro" id="IPR000008">
    <property type="entry name" value="C2_dom"/>
</dbReference>
<proteinExistence type="predicted"/>
<dbReference type="Pfam" id="PF00168">
    <property type="entry name" value="C2"/>
    <property type="match status" value="1"/>
</dbReference>
<sequence length="536" mass="60974">MIQVYVIRASNLSMRSNYATVSVNIYANGYLKTKVGKTKKSKLQNPIFDVDKKNPFYIPFVIANSLEFEVVGKSSFHHKTIIGSAQIPLNVVGEECTFEVPVTSTSHINNDAKLTLVIIPNMKPFDFVSHFPMQSNQQLSNPSSSWKSPFYIYVTSSNSSNFEIEKNIISHTQISILRFHQLGRYPSLITRDSSAVFPGVLLPYRDHDYHINGNTKNTQIPDVFEFNPEILSPFYYTPIISCSGFRGTLVINVVSNFSTPSKSPQNNFDFKILKQTTIEVENDGCYSSGLIFWPKPIGRVSFITRQSFFHGNININSDADQILSQISPPLKTSLKNGPLTQDVRRRFYQSEEESYSLSLENISDFTASLFPPIFNCTIDNVKARSKIFMSYYLFDKNYKHIAINNSYESIFSSKSENSLTVRLYEIPNEVNYAFLCAHSNSKSNNQAKLTIKDADNNKEIANSLTFLMQSNYLKILFILYRVTDDRWSSIEGQDWVSNKDSVKIPSKIAKIASVKLGLADKNVKHFKKLISKYHEV</sequence>
<dbReference type="Proteomes" id="UP001470230">
    <property type="component" value="Unassembled WGS sequence"/>
</dbReference>
<organism evidence="2 3">
    <name type="scientific">Tritrichomonas musculus</name>
    <dbReference type="NCBI Taxonomy" id="1915356"/>
    <lineage>
        <taxon>Eukaryota</taxon>
        <taxon>Metamonada</taxon>
        <taxon>Parabasalia</taxon>
        <taxon>Tritrichomonadida</taxon>
        <taxon>Tritrichomonadidae</taxon>
        <taxon>Tritrichomonas</taxon>
    </lineage>
</organism>
<comment type="caution">
    <text evidence="2">The sequence shown here is derived from an EMBL/GenBank/DDBJ whole genome shotgun (WGS) entry which is preliminary data.</text>
</comment>
<dbReference type="Gene3D" id="2.60.40.150">
    <property type="entry name" value="C2 domain"/>
    <property type="match status" value="1"/>
</dbReference>
<keyword evidence="3" id="KW-1185">Reference proteome</keyword>
<evidence type="ECO:0000313" key="2">
    <source>
        <dbReference type="EMBL" id="KAK8898992.1"/>
    </source>
</evidence>
<feature type="domain" description="C2" evidence="1">
    <location>
        <begin position="1"/>
        <end position="102"/>
    </location>
</feature>
<name>A0ABR2L6Y7_9EUKA</name>
<evidence type="ECO:0000259" key="1">
    <source>
        <dbReference type="PROSITE" id="PS50004"/>
    </source>
</evidence>